<evidence type="ECO:0000313" key="3">
    <source>
        <dbReference type="Proteomes" id="UP000091956"/>
    </source>
</evidence>
<organism evidence="2 3">
    <name type="scientific">Pseudogymnoascus verrucosus</name>
    <dbReference type="NCBI Taxonomy" id="342668"/>
    <lineage>
        <taxon>Eukaryota</taxon>
        <taxon>Fungi</taxon>
        <taxon>Dikarya</taxon>
        <taxon>Ascomycota</taxon>
        <taxon>Pezizomycotina</taxon>
        <taxon>Leotiomycetes</taxon>
        <taxon>Thelebolales</taxon>
        <taxon>Thelebolaceae</taxon>
        <taxon>Pseudogymnoascus</taxon>
    </lineage>
</organism>
<evidence type="ECO:0000256" key="1">
    <source>
        <dbReference type="SAM" id="SignalP"/>
    </source>
</evidence>
<accession>A0A1B8GYE5</accession>
<feature type="chain" id="PRO_5008609128" evidence="1">
    <location>
        <begin position="21"/>
        <end position="180"/>
    </location>
</feature>
<dbReference type="EMBL" id="KV460208">
    <property type="protein sequence ID" value="OBU00845.1"/>
    <property type="molecule type" value="Genomic_DNA"/>
</dbReference>
<dbReference type="OrthoDB" id="3440316at2759"/>
<dbReference type="RefSeq" id="XP_018134577.1">
    <property type="nucleotide sequence ID" value="XM_018270822.2"/>
</dbReference>
<keyword evidence="3" id="KW-1185">Reference proteome</keyword>
<reference evidence="3" key="2">
    <citation type="journal article" date="2018" name="Nat. Commun.">
        <title>Extreme sensitivity to ultraviolet light in the fungal pathogen causing white-nose syndrome of bats.</title>
        <authorList>
            <person name="Palmer J.M."/>
            <person name="Drees K.P."/>
            <person name="Foster J.T."/>
            <person name="Lindner D.L."/>
        </authorList>
    </citation>
    <scope>NUCLEOTIDE SEQUENCE [LARGE SCALE GENOMIC DNA]</scope>
    <source>
        <strain evidence="3">UAMH 10579</strain>
    </source>
</reference>
<gene>
    <name evidence="2" type="ORF">VE01_01297</name>
</gene>
<evidence type="ECO:0000313" key="2">
    <source>
        <dbReference type="EMBL" id="OBU00845.1"/>
    </source>
</evidence>
<dbReference type="Proteomes" id="UP000091956">
    <property type="component" value="Unassembled WGS sequence"/>
</dbReference>
<name>A0A1B8GYE5_9PEZI</name>
<keyword evidence="1" id="KW-0732">Signal</keyword>
<dbReference type="GeneID" id="28834683"/>
<sequence length="180" mass="18701">MVSFTQIAAVATAFASMSNALAVQRDSSVVKDRNAGTGTACCVGGTGCNSVSGTAPTGQTWEYCWYSGNEKFTAAEKDMTTCLTGLHTSQNSACISGEGSPCANGNSLLQAAQNTMLWGNHQLSEDDRLAIVDAAIAASENGDFSYSLNPDAGDHLTFTHTAENGSGINGIEMYGNDFKC</sequence>
<reference evidence="2 3" key="1">
    <citation type="submission" date="2016-03" db="EMBL/GenBank/DDBJ databases">
        <title>Comparative genomics of Pseudogymnoascus destructans, the fungus causing white-nose syndrome of bats.</title>
        <authorList>
            <person name="Palmer J.M."/>
            <person name="Drees K.P."/>
            <person name="Foster J.T."/>
            <person name="Lindner D.L."/>
        </authorList>
    </citation>
    <scope>NUCLEOTIDE SEQUENCE [LARGE SCALE GENOMIC DNA]</scope>
    <source>
        <strain evidence="2 3">UAMH 10579</strain>
    </source>
</reference>
<proteinExistence type="predicted"/>
<feature type="signal peptide" evidence="1">
    <location>
        <begin position="1"/>
        <end position="20"/>
    </location>
</feature>
<dbReference type="AlphaFoldDB" id="A0A1B8GYE5"/>
<protein>
    <submittedName>
        <fullName evidence="2">Uncharacterized protein</fullName>
    </submittedName>
</protein>